<feature type="region of interest" description="Disordered" evidence="1">
    <location>
        <begin position="1"/>
        <end position="26"/>
    </location>
</feature>
<gene>
    <name evidence="2" type="ORF">U9M48_035709</name>
</gene>
<accession>A0AAQ3UD67</accession>
<reference evidence="2 3" key="1">
    <citation type="submission" date="2024-02" db="EMBL/GenBank/DDBJ databases">
        <title>High-quality chromosome-scale genome assembly of Pensacola bahiagrass (Paspalum notatum Flugge var. saurae).</title>
        <authorList>
            <person name="Vega J.M."/>
            <person name="Podio M."/>
            <person name="Orjuela J."/>
            <person name="Siena L.A."/>
            <person name="Pessino S.C."/>
            <person name="Combes M.C."/>
            <person name="Mariac C."/>
            <person name="Albertini E."/>
            <person name="Pupilli F."/>
            <person name="Ortiz J.P.A."/>
            <person name="Leblanc O."/>
        </authorList>
    </citation>
    <scope>NUCLEOTIDE SEQUENCE [LARGE SCALE GENOMIC DNA]</scope>
    <source>
        <strain evidence="2">R1</strain>
        <tissue evidence="2">Leaf</tissue>
    </source>
</reference>
<sequence>MGGRTARWDGSAPGVAAPGFSRNKPPSRVCDVCRCKRKIYHPPLMLLRWPTTLHNELLSDQESIRMLEKEARRNQRLLRESHISQS</sequence>
<protein>
    <submittedName>
        <fullName evidence="2">Uncharacterized protein</fullName>
    </submittedName>
</protein>
<dbReference type="EMBL" id="CP144752">
    <property type="protein sequence ID" value="WVZ89284.1"/>
    <property type="molecule type" value="Genomic_DNA"/>
</dbReference>
<dbReference type="EMBL" id="CP144752">
    <property type="protein sequence ID" value="WVZ89286.1"/>
    <property type="molecule type" value="Genomic_DNA"/>
</dbReference>
<name>A0AAQ3UD67_PASNO</name>
<organism evidence="2 3">
    <name type="scientific">Paspalum notatum var. saurae</name>
    <dbReference type="NCBI Taxonomy" id="547442"/>
    <lineage>
        <taxon>Eukaryota</taxon>
        <taxon>Viridiplantae</taxon>
        <taxon>Streptophyta</taxon>
        <taxon>Embryophyta</taxon>
        <taxon>Tracheophyta</taxon>
        <taxon>Spermatophyta</taxon>
        <taxon>Magnoliopsida</taxon>
        <taxon>Liliopsida</taxon>
        <taxon>Poales</taxon>
        <taxon>Poaceae</taxon>
        <taxon>PACMAD clade</taxon>
        <taxon>Panicoideae</taxon>
        <taxon>Andropogonodae</taxon>
        <taxon>Paspaleae</taxon>
        <taxon>Paspalinae</taxon>
        <taxon>Paspalum</taxon>
    </lineage>
</organism>
<evidence type="ECO:0000313" key="3">
    <source>
        <dbReference type="Proteomes" id="UP001341281"/>
    </source>
</evidence>
<evidence type="ECO:0000256" key="1">
    <source>
        <dbReference type="SAM" id="MobiDB-lite"/>
    </source>
</evidence>
<dbReference type="Proteomes" id="UP001341281">
    <property type="component" value="Chromosome 08"/>
</dbReference>
<dbReference type="AlphaFoldDB" id="A0AAQ3UD67"/>
<evidence type="ECO:0000313" key="2">
    <source>
        <dbReference type="EMBL" id="WVZ89284.1"/>
    </source>
</evidence>
<keyword evidence="3" id="KW-1185">Reference proteome</keyword>
<proteinExistence type="predicted"/>